<dbReference type="AlphaFoldDB" id="A0A6J4NPR5"/>
<accession>A0A6J4NPR5</accession>
<name>A0A6J4NPR5_9BACT</name>
<dbReference type="PANTHER" id="PTHR37841:SF1">
    <property type="entry name" value="DUF3298 DOMAIN-CONTAINING PROTEIN"/>
    <property type="match status" value="1"/>
</dbReference>
<evidence type="ECO:0008006" key="2">
    <source>
        <dbReference type="Google" id="ProtNLM"/>
    </source>
</evidence>
<dbReference type="PANTHER" id="PTHR37841">
    <property type="entry name" value="GLR2918 PROTEIN"/>
    <property type="match status" value="1"/>
</dbReference>
<dbReference type="EMBL" id="CADCUQ010000285">
    <property type="protein sequence ID" value="CAA9392292.1"/>
    <property type="molecule type" value="Genomic_DNA"/>
</dbReference>
<dbReference type="SUPFAM" id="SSF69360">
    <property type="entry name" value="Cell wall binding repeat"/>
    <property type="match status" value="1"/>
</dbReference>
<organism evidence="1">
    <name type="scientific">uncultured Phycisphaerae bacterium</name>
    <dbReference type="NCBI Taxonomy" id="904963"/>
    <lineage>
        <taxon>Bacteria</taxon>
        <taxon>Pseudomonadati</taxon>
        <taxon>Planctomycetota</taxon>
        <taxon>Phycisphaerae</taxon>
        <taxon>environmental samples</taxon>
    </lineage>
</organism>
<proteinExistence type="predicted"/>
<reference evidence="1" key="1">
    <citation type="submission" date="2020-02" db="EMBL/GenBank/DDBJ databases">
        <authorList>
            <person name="Meier V. D."/>
        </authorList>
    </citation>
    <scope>NUCLEOTIDE SEQUENCE</scope>
    <source>
        <strain evidence="1">AVDCRST_MAG64</strain>
    </source>
</reference>
<gene>
    <name evidence="1" type="ORF">AVDCRST_MAG64-1347</name>
</gene>
<evidence type="ECO:0000313" key="1">
    <source>
        <dbReference type="EMBL" id="CAA9392292.1"/>
    </source>
</evidence>
<dbReference type="Pfam" id="PF14903">
    <property type="entry name" value="WG_beta_rep"/>
    <property type="match status" value="6"/>
</dbReference>
<protein>
    <recommendedName>
        <fullName evidence="2">WG repeat-containing protein</fullName>
    </recommendedName>
</protein>
<sequence length="409" mass="43552">MNVRSLKTTASVAVVVMVVLGGAALLAPTRAAAFTPDYRGVLLKGAKWGYLDTAGRVVIAPKFDEAKGFSGGRAAVRVGDKWGYADVRGEVVIAPAFDAAEPFSQGLAAVAVEAWSPTLGTPRPTRAAMDLRWGYVDSAGTAVVPALYQAVGAFNGGRGLVKKGDKFGYVGRDGKVAIEPRFEWACGFSEGLAPVQIDHKWGFIDPSGNVVIEPQFRTASADGFRGGLAAVQVEEAFGNRWGFIDRTGKLVIAAEYDYVTSFSEGLATVRQNGKHGYVDATGRVVVPIKYWGAEPFSEGLARVEEKSDETGHWGYIDLAGRVAFSDTRLNAPLRDGLIVAQVFKKGDDRPMGSWGFYDAAGRVAIRATLEWAEGFSEGLAPFATGANHAALKRMQEIEDRGAPADVPGL</sequence>
<dbReference type="InterPro" id="IPR032774">
    <property type="entry name" value="WG_beta_rep"/>
</dbReference>